<name>F3KLC1_9ARCH</name>
<organism evidence="1">
    <name type="scientific">Candidatus Nitrosarchaeum limnium SFB1</name>
    <dbReference type="NCBI Taxonomy" id="886738"/>
    <lineage>
        <taxon>Archaea</taxon>
        <taxon>Nitrososphaerota</taxon>
        <taxon>Nitrososphaeria</taxon>
        <taxon>Nitrosopumilales</taxon>
        <taxon>Nitrosopumilaceae</taxon>
        <taxon>Nitrosarchaeum</taxon>
    </lineage>
</organism>
<evidence type="ECO:0000313" key="1">
    <source>
        <dbReference type="EMBL" id="EGG41857.1"/>
    </source>
</evidence>
<proteinExistence type="predicted"/>
<dbReference type="EMBL" id="AEGP01000046">
    <property type="protein sequence ID" value="EGG41857.1"/>
    <property type="molecule type" value="Genomic_DNA"/>
</dbReference>
<dbReference type="Proteomes" id="UP000004348">
    <property type="component" value="Chromosome"/>
</dbReference>
<protein>
    <submittedName>
        <fullName evidence="1">Uncharacterized protein</fullName>
    </submittedName>
</protein>
<sequence length="186" mass="22248">MISCNLKNVREWKQYCKSGYKPDDIPSHPELYYKSKGWKGFGDWLGTENPIPNQNFRNFDEAKSFVHSLKLKNFKEWQQYCNSGKRPNDIPARPEKYYKLKGWISWGNWLGTEITSRTRNHQPFSLAKEFVHHLELKNVEEWYEFCKSSKKPKDIPSNPDKKYRNMGWNGYKDWLGTNSKIKMLWA</sequence>
<dbReference type="HOGENOM" id="CLU_1375470_0_0_2"/>
<comment type="caution">
    <text evidence="1">The sequence shown here is derived from an EMBL/GenBank/DDBJ whole genome shotgun (WGS) entry which is preliminary data.</text>
</comment>
<dbReference type="AlphaFoldDB" id="F3KLC1"/>
<gene>
    <name evidence="1" type="ORF">Nlim_1300</name>
</gene>
<reference evidence="1" key="1">
    <citation type="journal article" date="2011" name="PLoS ONE">
        <title>Genome of a low-salinity ammonia-oxidizing archaeon determined by single-cell and metagenomic analysis.</title>
        <authorList>
            <person name="Blainey P.C."/>
            <person name="Mosier A.C."/>
            <person name="Potanina A."/>
            <person name="Francis C.A."/>
            <person name="Quake S.R."/>
        </authorList>
    </citation>
    <scope>NUCLEOTIDE SEQUENCE [LARGE SCALE GENOMIC DNA]</scope>
    <source>
        <strain evidence="1">SFB1</strain>
    </source>
</reference>
<accession>F3KLC1</accession>